<comment type="caution">
    <text evidence="2">The sequence shown here is derived from an EMBL/GenBank/DDBJ whole genome shotgun (WGS) entry which is preliminary data.</text>
</comment>
<gene>
    <name evidence="2" type="ORF">WAE58_21760</name>
</gene>
<proteinExistence type="predicted"/>
<accession>A0ABU8NUD7</accession>
<dbReference type="RefSeq" id="WP_337717597.1">
    <property type="nucleotide sequence ID" value="NZ_JBBEUB010000009.1"/>
</dbReference>
<name>A0ABU8NUD7_9SPHI</name>
<sequence length="180" mass="19211">MSGKQATIAEQANTPAQGAEGVAKNKAVEQVDFAAHIAKLLETYDLVLVSNASVLESNALVIKSNESLEALLTKIIEAGPVQAESNQAVVDAIGQFKDSSVDFVKELVGKFSGTASLGEFKQSVQEVTEISLDDSYIVAEGKSFRDPKDFTKEYVAGDNVDHLDPAVLIRLLNQGLIEGE</sequence>
<organism evidence="2 3">
    <name type="scientific">Pedobacter panaciterrae</name>
    <dbReference type="NCBI Taxonomy" id="363849"/>
    <lineage>
        <taxon>Bacteria</taxon>
        <taxon>Pseudomonadati</taxon>
        <taxon>Bacteroidota</taxon>
        <taxon>Sphingobacteriia</taxon>
        <taxon>Sphingobacteriales</taxon>
        <taxon>Sphingobacteriaceae</taxon>
        <taxon>Pedobacter</taxon>
    </lineage>
</organism>
<evidence type="ECO:0000313" key="3">
    <source>
        <dbReference type="Proteomes" id="UP001378956"/>
    </source>
</evidence>
<protein>
    <submittedName>
        <fullName evidence="2">Uncharacterized protein</fullName>
    </submittedName>
</protein>
<evidence type="ECO:0000256" key="1">
    <source>
        <dbReference type="SAM" id="MobiDB-lite"/>
    </source>
</evidence>
<evidence type="ECO:0000313" key="2">
    <source>
        <dbReference type="EMBL" id="MEJ2905087.1"/>
    </source>
</evidence>
<keyword evidence="3" id="KW-1185">Reference proteome</keyword>
<dbReference type="EMBL" id="JBBEUB010000009">
    <property type="protein sequence ID" value="MEJ2905087.1"/>
    <property type="molecule type" value="Genomic_DNA"/>
</dbReference>
<reference evidence="2 3" key="1">
    <citation type="submission" date="2024-03" db="EMBL/GenBank/DDBJ databases">
        <title>Sequence of Lycoming College Course Isolates.</title>
        <authorList>
            <person name="Plotts O."/>
            <person name="Newman J."/>
        </authorList>
    </citation>
    <scope>NUCLEOTIDE SEQUENCE [LARGE SCALE GENOMIC DNA]</scope>
    <source>
        <strain evidence="2 3">CJB-3</strain>
    </source>
</reference>
<feature type="compositionally biased region" description="Polar residues" evidence="1">
    <location>
        <begin position="1"/>
        <end position="16"/>
    </location>
</feature>
<feature type="region of interest" description="Disordered" evidence="1">
    <location>
        <begin position="1"/>
        <end position="21"/>
    </location>
</feature>
<dbReference type="Proteomes" id="UP001378956">
    <property type="component" value="Unassembled WGS sequence"/>
</dbReference>